<feature type="domain" description="ATP-grasp" evidence="2">
    <location>
        <begin position="123"/>
        <end position="317"/>
    </location>
</feature>
<dbReference type="GO" id="GO:0005737">
    <property type="term" value="C:cytoplasm"/>
    <property type="evidence" value="ECO:0007669"/>
    <property type="project" value="TreeGrafter"/>
</dbReference>
<gene>
    <name evidence="3" type="ORF">BFS30_03585</name>
</gene>
<accession>A0A1D7QC88</accession>
<dbReference type="GO" id="GO:0005524">
    <property type="term" value="F:ATP binding"/>
    <property type="evidence" value="ECO:0007669"/>
    <property type="project" value="UniProtKB-UniRule"/>
</dbReference>
<evidence type="ECO:0000259" key="2">
    <source>
        <dbReference type="PROSITE" id="PS50975"/>
    </source>
</evidence>
<evidence type="ECO:0000313" key="4">
    <source>
        <dbReference type="Proteomes" id="UP000094313"/>
    </source>
</evidence>
<dbReference type="PANTHER" id="PTHR21621">
    <property type="entry name" value="RIBOSOMAL PROTEIN S6 MODIFICATION PROTEIN"/>
    <property type="match status" value="1"/>
</dbReference>
<dbReference type="Gene3D" id="3.30.470.20">
    <property type="entry name" value="ATP-grasp fold, B domain"/>
    <property type="match status" value="1"/>
</dbReference>
<keyword evidence="1" id="KW-0547">Nucleotide-binding</keyword>
<dbReference type="NCBIfam" id="TIGR04192">
    <property type="entry name" value="GRASP_w_spasm"/>
    <property type="match status" value="1"/>
</dbReference>
<evidence type="ECO:0000313" key="3">
    <source>
        <dbReference type="EMBL" id="AOM76318.1"/>
    </source>
</evidence>
<dbReference type="EMBL" id="CP017141">
    <property type="protein sequence ID" value="AOM76318.1"/>
    <property type="molecule type" value="Genomic_DNA"/>
</dbReference>
<dbReference type="PANTHER" id="PTHR21621:SF0">
    <property type="entry name" value="BETA-CITRYLGLUTAMATE SYNTHASE B-RELATED"/>
    <property type="match status" value="1"/>
</dbReference>
<dbReference type="SUPFAM" id="SSF56059">
    <property type="entry name" value="Glutathione synthetase ATP-binding domain-like"/>
    <property type="match status" value="1"/>
</dbReference>
<evidence type="ECO:0000256" key="1">
    <source>
        <dbReference type="PROSITE-ProRule" id="PRU00409"/>
    </source>
</evidence>
<dbReference type="InterPro" id="IPR026455">
    <property type="entry name" value="GRASP_w_spasm"/>
</dbReference>
<dbReference type="RefSeq" id="WP_069378014.1">
    <property type="nucleotide sequence ID" value="NZ_CP017141.1"/>
</dbReference>
<proteinExistence type="predicted"/>
<dbReference type="OrthoDB" id="583309at2"/>
<dbReference type="GO" id="GO:0018169">
    <property type="term" value="F:ribosomal S6-glutamic acid ligase activity"/>
    <property type="evidence" value="ECO:0007669"/>
    <property type="project" value="TreeGrafter"/>
</dbReference>
<keyword evidence="4" id="KW-1185">Reference proteome</keyword>
<keyword evidence="1" id="KW-0067">ATP-binding</keyword>
<dbReference type="PROSITE" id="PS50975">
    <property type="entry name" value="ATP_GRASP"/>
    <property type="match status" value="1"/>
</dbReference>
<sequence>MTKKVLILSQSYSEGTTDYVCLWLDYYGVPFIRLNGEDYFKMKRLTDIPENEEIAFAWYRRKAARFPTRYSFKKESFETHYLMRRFLIEEFKVLHSRLFYSIDKQKWLNDPIIEDNLNKLNVLFLAQKSGLKIPYTEVLTDKQSVKELLRKHPELIVKPLSECMMLEDADGGHYKMLTKPVSERNIHSIPETFFPSLVQERINKKFEVRVFYLAGSFYAMAIFSRENKRTASDFRNYDHKRPNRTVRYQLPDEIESRLKCLMKELKFETGSIDLMVDTEGSYYFLEINPEGQFGMVSYPCNYHLEREMAQLFMQKATT</sequence>
<name>A0A1D7QC88_9SPHI</name>
<dbReference type="Proteomes" id="UP000094313">
    <property type="component" value="Chromosome"/>
</dbReference>
<organism evidence="3 4">
    <name type="scientific">Pedobacter steynii</name>
    <dbReference type="NCBI Taxonomy" id="430522"/>
    <lineage>
        <taxon>Bacteria</taxon>
        <taxon>Pseudomonadati</taxon>
        <taxon>Bacteroidota</taxon>
        <taxon>Sphingobacteriia</taxon>
        <taxon>Sphingobacteriales</taxon>
        <taxon>Sphingobacteriaceae</taxon>
        <taxon>Pedobacter</taxon>
    </lineage>
</organism>
<dbReference type="InterPro" id="IPR011761">
    <property type="entry name" value="ATP-grasp"/>
</dbReference>
<reference evidence="3 4" key="1">
    <citation type="submission" date="2016-08" db="EMBL/GenBank/DDBJ databases">
        <authorList>
            <person name="Seilhamer J.J."/>
        </authorList>
    </citation>
    <scope>NUCLEOTIDE SEQUENCE [LARGE SCALE GENOMIC DNA]</scope>
    <source>
        <strain evidence="3 4">DX4</strain>
    </source>
</reference>
<protein>
    <submittedName>
        <fullName evidence="3">Grasp-with-spasm system ATP-grasp peptide maturase</fullName>
    </submittedName>
</protein>
<dbReference type="GO" id="GO:0046872">
    <property type="term" value="F:metal ion binding"/>
    <property type="evidence" value="ECO:0007669"/>
    <property type="project" value="InterPro"/>
</dbReference>
<dbReference type="AlphaFoldDB" id="A0A1D7QC88"/>
<dbReference type="KEGG" id="psty:BFS30_03585"/>
<dbReference type="GO" id="GO:0009432">
    <property type="term" value="P:SOS response"/>
    <property type="evidence" value="ECO:0007669"/>
    <property type="project" value="TreeGrafter"/>
</dbReference>